<accession>A0A1Y2DEU1</accession>
<dbReference type="AlphaFoldDB" id="A0A1Y2DEU1"/>
<dbReference type="Proteomes" id="UP000193467">
    <property type="component" value="Unassembled WGS sequence"/>
</dbReference>
<gene>
    <name evidence="1" type="ORF">BCR35DRAFT_309619</name>
</gene>
<evidence type="ECO:0000313" key="1">
    <source>
        <dbReference type="EMBL" id="ORY57717.1"/>
    </source>
</evidence>
<protein>
    <submittedName>
        <fullName evidence="1">Uncharacterized protein</fullName>
    </submittedName>
</protein>
<name>A0A1Y2DEU1_9BASI</name>
<sequence>MLGLLRLQRPLPHTSSPFPSLLAHPSSLFLSASLLNLSISSNLALNRRFSSVALSVKSTSLCAEVHAETSFSRDKSRAPARRMRDERM</sequence>
<proteinExistence type="predicted"/>
<keyword evidence="2" id="KW-1185">Reference proteome</keyword>
<dbReference type="InParanoid" id="A0A1Y2DEU1"/>
<organism evidence="1 2">
    <name type="scientific">Leucosporidium creatinivorum</name>
    <dbReference type="NCBI Taxonomy" id="106004"/>
    <lineage>
        <taxon>Eukaryota</taxon>
        <taxon>Fungi</taxon>
        <taxon>Dikarya</taxon>
        <taxon>Basidiomycota</taxon>
        <taxon>Pucciniomycotina</taxon>
        <taxon>Microbotryomycetes</taxon>
        <taxon>Leucosporidiales</taxon>
        <taxon>Leucosporidium</taxon>
    </lineage>
</organism>
<dbReference type="EMBL" id="MCGR01000081">
    <property type="protein sequence ID" value="ORY57717.1"/>
    <property type="molecule type" value="Genomic_DNA"/>
</dbReference>
<comment type="caution">
    <text evidence="1">The sequence shown here is derived from an EMBL/GenBank/DDBJ whole genome shotgun (WGS) entry which is preliminary data.</text>
</comment>
<reference evidence="1 2" key="1">
    <citation type="submission" date="2016-07" db="EMBL/GenBank/DDBJ databases">
        <title>Pervasive Adenine N6-methylation of Active Genes in Fungi.</title>
        <authorList>
            <consortium name="DOE Joint Genome Institute"/>
            <person name="Mondo S.J."/>
            <person name="Dannebaum R.O."/>
            <person name="Kuo R.C."/>
            <person name="Labutti K."/>
            <person name="Haridas S."/>
            <person name="Kuo A."/>
            <person name="Salamov A."/>
            <person name="Ahrendt S.R."/>
            <person name="Lipzen A."/>
            <person name="Sullivan W."/>
            <person name="Andreopoulos W.B."/>
            <person name="Clum A."/>
            <person name="Lindquist E."/>
            <person name="Daum C."/>
            <person name="Ramamoorthy G.K."/>
            <person name="Gryganskyi A."/>
            <person name="Culley D."/>
            <person name="Magnuson J.K."/>
            <person name="James T.Y."/>
            <person name="O'Malley M.A."/>
            <person name="Stajich J.E."/>
            <person name="Spatafora J.W."/>
            <person name="Visel A."/>
            <person name="Grigoriev I.V."/>
        </authorList>
    </citation>
    <scope>NUCLEOTIDE SEQUENCE [LARGE SCALE GENOMIC DNA]</scope>
    <source>
        <strain evidence="1 2">62-1032</strain>
    </source>
</reference>
<evidence type="ECO:0000313" key="2">
    <source>
        <dbReference type="Proteomes" id="UP000193467"/>
    </source>
</evidence>